<proteinExistence type="predicted"/>
<comment type="caution">
    <text evidence="2">The sequence shown here is derived from an EMBL/GenBank/DDBJ whole genome shotgun (WGS) entry which is preliminary data.</text>
</comment>
<sequence length="114" mass="12397">MARLRAAAAAAPANAGPNERPPRRRGCREAPLCWRGRGPLTASAKLTDPQRGRRTKLSGCLGNTWSRQGHPSCRGRKPRLILLNVDGLICANNGGVRDTRLFVRLVKMIQCNGS</sequence>
<feature type="region of interest" description="Disordered" evidence="1">
    <location>
        <begin position="1"/>
        <end position="27"/>
    </location>
</feature>
<protein>
    <submittedName>
        <fullName evidence="2">Uncharacterized protein</fullName>
    </submittedName>
</protein>
<feature type="region of interest" description="Disordered" evidence="1">
    <location>
        <begin position="41"/>
        <end position="60"/>
    </location>
</feature>
<organism evidence="2 3">
    <name type="scientific">Eumeta variegata</name>
    <name type="common">Bagworm moth</name>
    <name type="synonym">Eumeta japonica</name>
    <dbReference type="NCBI Taxonomy" id="151549"/>
    <lineage>
        <taxon>Eukaryota</taxon>
        <taxon>Metazoa</taxon>
        <taxon>Ecdysozoa</taxon>
        <taxon>Arthropoda</taxon>
        <taxon>Hexapoda</taxon>
        <taxon>Insecta</taxon>
        <taxon>Pterygota</taxon>
        <taxon>Neoptera</taxon>
        <taxon>Endopterygota</taxon>
        <taxon>Lepidoptera</taxon>
        <taxon>Glossata</taxon>
        <taxon>Ditrysia</taxon>
        <taxon>Tineoidea</taxon>
        <taxon>Psychidae</taxon>
        <taxon>Oiketicinae</taxon>
        <taxon>Eumeta</taxon>
    </lineage>
</organism>
<reference evidence="2 3" key="1">
    <citation type="journal article" date="2019" name="Commun. Biol.">
        <title>The bagworm genome reveals a unique fibroin gene that provides high tensile strength.</title>
        <authorList>
            <person name="Kono N."/>
            <person name="Nakamura H."/>
            <person name="Ohtoshi R."/>
            <person name="Tomita M."/>
            <person name="Numata K."/>
            <person name="Arakawa K."/>
        </authorList>
    </citation>
    <scope>NUCLEOTIDE SEQUENCE [LARGE SCALE GENOMIC DNA]</scope>
</reference>
<evidence type="ECO:0000256" key="1">
    <source>
        <dbReference type="SAM" id="MobiDB-lite"/>
    </source>
</evidence>
<accession>A0A4C1Z9B3</accession>
<keyword evidence="3" id="KW-1185">Reference proteome</keyword>
<feature type="compositionally biased region" description="Low complexity" evidence="1">
    <location>
        <begin position="1"/>
        <end position="18"/>
    </location>
</feature>
<dbReference type="AlphaFoldDB" id="A0A4C1Z9B3"/>
<name>A0A4C1Z9B3_EUMVA</name>
<gene>
    <name evidence="2" type="ORF">EVAR_57084_1</name>
</gene>
<evidence type="ECO:0000313" key="2">
    <source>
        <dbReference type="EMBL" id="GBP83684.1"/>
    </source>
</evidence>
<dbReference type="EMBL" id="BGZK01001633">
    <property type="protein sequence ID" value="GBP83684.1"/>
    <property type="molecule type" value="Genomic_DNA"/>
</dbReference>
<evidence type="ECO:0000313" key="3">
    <source>
        <dbReference type="Proteomes" id="UP000299102"/>
    </source>
</evidence>
<dbReference type="Proteomes" id="UP000299102">
    <property type="component" value="Unassembled WGS sequence"/>
</dbReference>